<reference evidence="2 3" key="1">
    <citation type="submission" date="2019-06" db="EMBL/GenBank/DDBJ databases">
        <authorList>
            <person name="Li M."/>
        </authorList>
    </citation>
    <scope>NUCLEOTIDE SEQUENCE [LARGE SCALE GENOMIC DNA]</scope>
    <source>
        <strain evidence="2 3">BGMRC2036</strain>
    </source>
</reference>
<dbReference type="OrthoDB" id="8477735at2"/>
<evidence type="ECO:0000313" key="3">
    <source>
        <dbReference type="Proteomes" id="UP000318801"/>
    </source>
</evidence>
<feature type="transmembrane region" description="Helical" evidence="1">
    <location>
        <begin position="38"/>
        <end position="57"/>
    </location>
</feature>
<sequence length="316" mass="33035">MALIFPCLAFLARQGRIVLVAGLVVGIALPPLAATLQAYIPEVVAVMLFLAAFRIGPSAAIGRLSGLKTTVSIVILFQVALPCLLALGFRLCGFSGPLANAVVLAAAASPISGSPNLTLMAGHDPAPSLRLLIVGTALLPLTVLPAFFFWPLFGAPSAVVFSSLRLLVIIGSAAGLAFALRHFCKPVLSERDVIAVDGLSAFAMAFAVIGLMAAFGTTMREEPMQLLAPLAAAFLFNFGLQIAAYIFQMKSGIGRNGAAAHAISAGNRNNMLFLAALPATIMAPLYLFIACYQIPMYLTPLLLGRFYRGPADQSSS</sequence>
<comment type="caution">
    <text evidence="2">The sequence shown here is derived from an EMBL/GenBank/DDBJ whole genome shotgun (WGS) entry which is preliminary data.</text>
</comment>
<dbReference type="EMBL" id="VHLG01000002">
    <property type="protein sequence ID" value="TPW32403.1"/>
    <property type="molecule type" value="Genomic_DNA"/>
</dbReference>
<feature type="transmembrane region" description="Helical" evidence="1">
    <location>
        <begin position="227"/>
        <end position="247"/>
    </location>
</feature>
<evidence type="ECO:0008006" key="4">
    <source>
        <dbReference type="Google" id="ProtNLM"/>
    </source>
</evidence>
<name>A0A506UD84_9HYPH</name>
<keyword evidence="1" id="KW-0812">Transmembrane</keyword>
<keyword evidence="1" id="KW-0472">Membrane</keyword>
<keyword evidence="1" id="KW-1133">Transmembrane helix</keyword>
<feature type="transmembrane region" description="Helical" evidence="1">
    <location>
        <begin position="192"/>
        <end position="215"/>
    </location>
</feature>
<gene>
    <name evidence="2" type="ORF">FJU08_05225</name>
</gene>
<keyword evidence="3" id="KW-1185">Reference proteome</keyword>
<evidence type="ECO:0000256" key="1">
    <source>
        <dbReference type="SAM" id="Phobius"/>
    </source>
</evidence>
<organism evidence="2 3">
    <name type="scientific">Martelella alba</name>
    <dbReference type="NCBI Taxonomy" id="2590451"/>
    <lineage>
        <taxon>Bacteria</taxon>
        <taxon>Pseudomonadati</taxon>
        <taxon>Pseudomonadota</taxon>
        <taxon>Alphaproteobacteria</taxon>
        <taxon>Hyphomicrobiales</taxon>
        <taxon>Aurantimonadaceae</taxon>
        <taxon>Martelella</taxon>
    </lineage>
</organism>
<evidence type="ECO:0000313" key="2">
    <source>
        <dbReference type="EMBL" id="TPW32403.1"/>
    </source>
</evidence>
<feature type="transmembrane region" description="Helical" evidence="1">
    <location>
        <begin position="131"/>
        <end position="153"/>
    </location>
</feature>
<feature type="transmembrane region" description="Helical" evidence="1">
    <location>
        <begin position="159"/>
        <end position="180"/>
    </location>
</feature>
<feature type="transmembrane region" description="Helical" evidence="1">
    <location>
        <begin position="272"/>
        <end position="295"/>
    </location>
</feature>
<proteinExistence type="predicted"/>
<dbReference type="AlphaFoldDB" id="A0A506UD84"/>
<dbReference type="Proteomes" id="UP000318801">
    <property type="component" value="Unassembled WGS sequence"/>
</dbReference>
<dbReference type="RefSeq" id="WP_141147913.1">
    <property type="nucleotide sequence ID" value="NZ_VHLG01000002.1"/>
</dbReference>
<protein>
    <recommendedName>
        <fullName evidence="4">BASS family bile acid:Na+ symporter</fullName>
    </recommendedName>
</protein>
<accession>A0A506UD84</accession>
<feature type="transmembrane region" description="Helical" evidence="1">
    <location>
        <begin position="101"/>
        <end position="119"/>
    </location>
</feature>
<feature type="transmembrane region" description="Helical" evidence="1">
    <location>
        <begin position="69"/>
        <end position="89"/>
    </location>
</feature>
<dbReference type="Gene3D" id="1.20.1530.20">
    <property type="match status" value="1"/>
</dbReference>
<dbReference type="InterPro" id="IPR038770">
    <property type="entry name" value="Na+/solute_symporter_sf"/>
</dbReference>